<dbReference type="InterPro" id="IPR017907">
    <property type="entry name" value="Znf_RING_CS"/>
</dbReference>
<organism evidence="7 8">
    <name type="scientific">Acrobeloides nanus</name>
    <dbReference type="NCBI Taxonomy" id="290746"/>
    <lineage>
        <taxon>Eukaryota</taxon>
        <taxon>Metazoa</taxon>
        <taxon>Ecdysozoa</taxon>
        <taxon>Nematoda</taxon>
        <taxon>Chromadorea</taxon>
        <taxon>Rhabditida</taxon>
        <taxon>Tylenchina</taxon>
        <taxon>Cephalobomorpha</taxon>
        <taxon>Cephaloboidea</taxon>
        <taxon>Cephalobidae</taxon>
        <taxon>Acrobeloides</taxon>
    </lineage>
</organism>
<evidence type="ECO:0000313" key="8">
    <source>
        <dbReference type="WBParaSite" id="ACRNAN_scaffold594.g30816.t1"/>
    </source>
</evidence>
<feature type="compositionally biased region" description="Low complexity" evidence="5">
    <location>
        <begin position="127"/>
        <end position="138"/>
    </location>
</feature>
<keyword evidence="3" id="KW-0862">Zinc</keyword>
<evidence type="ECO:0000259" key="6">
    <source>
        <dbReference type="PROSITE" id="PS50089"/>
    </source>
</evidence>
<evidence type="ECO:0000256" key="5">
    <source>
        <dbReference type="SAM" id="MobiDB-lite"/>
    </source>
</evidence>
<dbReference type="InterPro" id="IPR051435">
    <property type="entry name" value="RING_finger_E3_ubiq-ligases"/>
</dbReference>
<feature type="compositionally biased region" description="Basic and acidic residues" evidence="5">
    <location>
        <begin position="117"/>
        <end position="126"/>
    </location>
</feature>
<dbReference type="InterPro" id="IPR027370">
    <property type="entry name" value="Znf-RING_euk"/>
</dbReference>
<keyword evidence="7" id="KW-1185">Reference proteome</keyword>
<dbReference type="Proteomes" id="UP000887540">
    <property type="component" value="Unplaced"/>
</dbReference>
<accession>A0A914E7V4</accession>
<feature type="domain" description="RING-type" evidence="6">
    <location>
        <begin position="21"/>
        <end position="63"/>
    </location>
</feature>
<dbReference type="InterPro" id="IPR001841">
    <property type="entry name" value="Znf_RING"/>
</dbReference>
<dbReference type="Pfam" id="PF13445">
    <property type="entry name" value="zf-RING_UBOX"/>
    <property type="match status" value="1"/>
</dbReference>
<evidence type="ECO:0000256" key="4">
    <source>
        <dbReference type="PROSITE-ProRule" id="PRU00175"/>
    </source>
</evidence>
<dbReference type="PROSITE" id="PS50089">
    <property type="entry name" value="ZF_RING_2"/>
    <property type="match status" value="1"/>
</dbReference>
<dbReference type="GO" id="GO:0061630">
    <property type="term" value="F:ubiquitin protein ligase activity"/>
    <property type="evidence" value="ECO:0007669"/>
    <property type="project" value="TreeGrafter"/>
</dbReference>
<evidence type="ECO:0000256" key="3">
    <source>
        <dbReference type="ARBA" id="ARBA00022833"/>
    </source>
</evidence>
<name>A0A914E7V4_9BILA</name>
<keyword evidence="1" id="KW-0479">Metal-binding</keyword>
<feature type="region of interest" description="Disordered" evidence="5">
    <location>
        <begin position="319"/>
        <end position="358"/>
    </location>
</feature>
<dbReference type="CDD" id="cd16449">
    <property type="entry name" value="RING-HC"/>
    <property type="match status" value="1"/>
</dbReference>
<sequence>MLSNASRIFQTSDKLKENFTCGICGENYTNDKLAPITLHCGHTFCRNCIDQLGKDKHVPCGVCFTNTWTPAKKLTKNYQMLDILGKYELLNDEPISTTGLDEATDLKELNLEAINKKDKRENKNEESSITSESSNALENGDRRENKNEESSITSESSNALENGVGMIANDDESTENTQPDDATESLETITSDHEDMEIDEGTEHILTLIREATEVIRSGLDELDRFASDVPVNKIIELQRHIVTLVRRTIQLHSGNNGQARLQDLIHQVDLTTTSRNTRVVTLTTENDVNMARARMRILLEAENFVNDEMAVQMLRENSQDDAGGEAENGSADNYSLDGNSENLTSGRDIGSSLAGSDLDHRDAVSVGAIENEEDAEFMVEFESDGNMID</sequence>
<dbReference type="Gene3D" id="3.30.40.10">
    <property type="entry name" value="Zinc/RING finger domain, C3HC4 (zinc finger)"/>
    <property type="match status" value="1"/>
</dbReference>
<dbReference type="InterPro" id="IPR013083">
    <property type="entry name" value="Znf_RING/FYVE/PHD"/>
</dbReference>
<dbReference type="SMART" id="SM00184">
    <property type="entry name" value="RING"/>
    <property type="match status" value="1"/>
</dbReference>
<keyword evidence="2 4" id="KW-0863">Zinc-finger</keyword>
<evidence type="ECO:0000256" key="1">
    <source>
        <dbReference type="ARBA" id="ARBA00022723"/>
    </source>
</evidence>
<dbReference type="AlphaFoldDB" id="A0A914E7V4"/>
<dbReference type="PROSITE" id="PS00518">
    <property type="entry name" value="ZF_RING_1"/>
    <property type="match status" value="1"/>
</dbReference>
<dbReference type="GO" id="GO:0016567">
    <property type="term" value="P:protein ubiquitination"/>
    <property type="evidence" value="ECO:0007669"/>
    <property type="project" value="TreeGrafter"/>
</dbReference>
<dbReference type="GO" id="GO:0008270">
    <property type="term" value="F:zinc ion binding"/>
    <property type="evidence" value="ECO:0007669"/>
    <property type="project" value="UniProtKB-KW"/>
</dbReference>
<evidence type="ECO:0000256" key="2">
    <source>
        <dbReference type="ARBA" id="ARBA00022771"/>
    </source>
</evidence>
<feature type="region of interest" description="Disordered" evidence="5">
    <location>
        <begin position="117"/>
        <end position="161"/>
    </location>
</feature>
<feature type="compositionally biased region" description="Basic and acidic residues" evidence="5">
    <location>
        <begin position="139"/>
        <end position="149"/>
    </location>
</feature>
<evidence type="ECO:0000313" key="7">
    <source>
        <dbReference type="Proteomes" id="UP000887540"/>
    </source>
</evidence>
<dbReference type="WBParaSite" id="ACRNAN_scaffold594.g30816.t1">
    <property type="protein sequence ID" value="ACRNAN_scaffold594.g30816.t1"/>
    <property type="gene ID" value="ACRNAN_scaffold594.g30816"/>
</dbReference>
<feature type="compositionally biased region" description="Acidic residues" evidence="5">
    <location>
        <begin position="371"/>
        <end position="384"/>
    </location>
</feature>
<feature type="compositionally biased region" description="Low complexity" evidence="5">
    <location>
        <begin position="150"/>
        <end position="161"/>
    </location>
</feature>
<feature type="region of interest" description="Disordered" evidence="5">
    <location>
        <begin position="370"/>
        <end position="390"/>
    </location>
</feature>
<protein>
    <submittedName>
        <fullName evidence="8">RING-type domain-containing protein</fullName>
    </submittedName>
</protein>
<proteinExistence type="predicted"/>
<reference evidence="8" key="1">
    <citation type="submission" date="2022-11" db="UniProtKB">
        <authorList>
            <consortium name="WormBaseParasite"/>
        </authorList>
    </citation>
    <scope>IDENTIFICATION</scope>
</reference>
<dbReference type="SUPFAM" id="SSF57850">
    <property type="entry name" value="RING/U-box"/>
    <property type="match status" value="1"/>
</dbReference>
<dbReference type="PANTHER" id="PTHR22791">
    <property type="entry name" value="RING-TYPE DOMAIN-CONTAINING PROTEIN"/>
    <property type="match status" value="1"/>
</dbReference>
<dbReference type="PANTHER" id="PTHR22791:SF6">
    <property type="entry name" value="RING-TYPE DOMAIN-CONTAINING PROTEIN"/>
    <property type="match status" value="1"/>
</dbReference>
<feature type="compositionally biased region" description="Polar residues" evidence="5">
    <location>
        <begin position="331"/>
        <end position="346"/>
    </location>
</feature>